<dbReference type="Proteomes" id="UP000076842">
    <property type="component" value="Unassembled WGS sequence"/>
</dbReference>
<dbReference type="AlphaFoldDB" id="A0A165E4U9"/>
<dbReference type="InParanoid" id="A0A165E4U9"/>
<dbReference type="EMBL" id="KV424022">
    <property type="protein sequence ID" value="KZT54098.1"/>
    <property type="molecule type" value="Genomic_DNA"/>
</dbReference>
<dbReference type="OrthoDB" id="10553933at2759"/>
<accession>A0A165E4U9</accession>
<keyword evidence="1" id="KW-0732">Signal</keyword>
<proteinExistence type="predicted"/>
<keyword evidence="3" id="KW-1185">Reference proteome</keyword>
<sequence length="93" mass="9580">MRYRAALCLLGVSLAQAFIIPVMGGLLPSPKINGTIVAKDPSGGSILCYLVSGACVTEASDAYTFTADLSISGPQNVPCADPVCRAYSPICAR</sequence>
<protein>
    <submittedName>
        <fullName evidence="2">Uncharacterized protein</fullName>
    </submittedName>
</protein>
<organism evidence="2 3">
    <name type="scientific">Calocera cornea HHB12733</name>
    <dbReference type="NCBI Taxonomy" id="1353952"/>
    <lineage>
        <taxon>Eukaryota</taxon>
        <taxon>Fungi</taxon>
        <taxon>Dikarya</taxon>
        <taxon>Basidiomycota</taxon>
        <taxon>Agaricomycotina</taxon>
        <taxon>Dacrymycetes</taxon>
        <taxon>Dacrymycetales</taxon>
        <taxon>Dacrymycetaceae</taxon>
        <taxon>Calocera</taxon>
    </lineage>
</organism>
<reference evidence="2 3" key="1">
    <citation type="journal article" date="2016" name="Mol. Biol. Evol.">
        <title>Comparative Genomics of Early-Diverging Mushroom-Forming Fungi Provides Insights into the Origins of Lignocellulose Decay Capabilities.</title>
        <authorList>
            <person name="Nagy L.G."/>
            <person name="Riley R."/>
            <person name="Tritt A."/>
            <person name="Adam C."/>
            <person name="Daum C."/>
            <person name="Floudas D."/>
            <person name="Sun H."/>
            <person name="Yadav J.S."/>
            <person name="Pangilinan J."/>
            <person name="Larsson K.H."/>
            <person name="Matsuura K."/>
            <person name="Barry K."/>
            <person name="Labutti K."/>
            <person name="Kuo R."/>
            <person name="Ohm R.A."/>
            <person name="Bhattacharya S.S."/>
            <person name="Shirouzu T."/>
            <person name="Yoshinaga Y."/>
            <person name="Martin F.M."/>
            <person name="Grigoriev I.V."/>
            <person name="Hibbett D.S."/>
        </authorList>
    </citation>
    <scope>NUCLEOTIDE SEQUENCE [LARGE SCALE GENOMIC DNA]</scope>
    <source>
        <strain evidence="2 3">HHB12733</strain>
    </source>
</reference>
<evidence type="ECO:0000256" key="1">
    <source>
        <dbReference type="SAM" id="SignalP"/>
    </source>
</evidence>
<feature type="signal peptide" evidence="1">
    <location>
        <begin position="1"/>
        <end position="17"/>
    </location>
</feature>
<feature type="chain" id="PRO_5007856980" evidence="1">
    <location>
        <begin position="18"/>
        <end position="93"/>
    </location>
</feature>
<gene>
    <name evidence="2" type="ORF">CALCODRAFT_500329</name>
</gene>
<evidence type="ECO:0000313" key="3">
    <source>
        <dbReference type="Proteomes" id="UP000076842"/>
    </source>
</evidence>
<name>A0A165E4U9_9BASI</name>
<evidence type="ECO:0000313" key="2">
    <source>
        <dbReference type="EMBL" id="KZT54098.1"/>
    </source>
</evidence>